<evidence type="ECO:0000313" key="8">
    <source>
        <dbReference type="Proteomes" id="UP000291422"/>
    </source>
</evidence>
<name>A0A4Q4NW05_ALTAL</name>
<evidence type="ECO:0000256" key="3">
    <source>
        <dbReference type="ARBA" id="ARBA00007335"/>
    </source>
</evidence>
<feature type="region of interest" description="Disordered" evidence="6">
    <location>
        <begin position="1"/>
        <end position="24"/>
    </location>
</feature>
<evidence type="ECO:0000256" key="1">
    <source>
        <dbReference type="ARBA" id="ARBA00002687"/>
    </source>
</evidence>
<feature type="compositionally biased region" description="Polar residues" evidence="6">
    <location>
        <begin position="1852"/>
        <end position="1863"/>
    </location>
</feature>
<feature type="region of interest" description="Disordered" evidence="6">
    <location>
        <begin position="1850"/>
        <end position="2032"/>
    </location>
</feature>
<evidence type="ECO:0000313" key="7">
    <source>
        <dbReference type="EMBL" id="RYN84103.1"/>
    </source>
</evidence>
<comment type="subcellular location">
    <subcellularLocation>
        <location evidence="2">Nucleus</location>
    </subcellularLocation>
</comment>
<keyword evidence="5" id="KW-0539">Nucleus</keyword>
<feature type="region of interest" description="Disordered" evidence="6">
    <location>
        <begin position="1792"/>
        <end position="1838"/>
    </location>
</feature>
<feature type="region of interest" description="Disordered" evidence="6">
    <location>
        <begin position="845"/>
        <end position="879"/>
    </location>
</feature>
<feature type="compositionally biased region" description="Acidic residues" evidence="6">
    <location>
        <begin position="1933"/>
        <end position="1949"/>
    </location>
</feature>
<dbReference type="GO" id="GO:0000417">
    <property type="term" value="C:HIR complex"/>
    <property type="evidence" value="ECO:0007669"/>
    <property type="project" value="TreeGrafter"/>
</dbReference>
<feature type="region of interest" description="Disordered" evidence="6">
    <location>
        <begin position="1747"/>
        <end position="1778"/>
    </location>
</feature>
<organism evidence="7 8">
    <name type="scientific">Alternaria alternata</name>
    <name type="common">Alternaria rot fungus</name>
    <name type="synonym">Torula alternata</name>
    <dbReference type="NCBI Taxonomy" id="5599"/>
    <lineage>
        <taxon>Eukaryota</taxon>
        <taxon>Fungi</taxon>
        <taxon>Dikarya</taxon>
        <taxon>Ascomycota</taxon>
        <taxon>Pezizomycotina</taxon>
        <taxon>Dothideomycetes</taxon>
        <taxon>Pleosporomycetidae</taxon>
        <taxon>Pleosporales</taxon>
        <taxon>Pleosporineae</taxon>
        <taxon>Pleosporaceae</taxon>
        <taxon>Alternaria</taxon>
        <taxon>Alternaria sect. Alternaria</taxon>
        <taxon>Alternaria alternata complex</taxon>
    </lineage>
</organism>
<dbReference type="PANTHER" id="PTHR15502:SF7">
    <property type="entry name" value="CALCINEURIN-BINDING PROTEIN CABIN-1"/>
    <property type="match status" value="1"/>
</dbReference>
<feature type="region of interest" description="Disordered" evidence="6">
    <location>
        <begin position="363"/>
        <end position="468"/>
    </location>
</feature>
<feature type="compositionally biased region" description="Basic and acidic residues" evidence="6">
    <location>
        <begin position="2019"/>
        <end position="2032"/>
    </location>
</feature>
<protein>
    <recommendedName>
        <fullName evidence="4">Histone transcription regulator 3 homolog</fullName>
    </recommendedName>
</protein>
<comment type="similarity">
    <text evidence="3">Belongs to the HIR3 family.</text>
</comment>
<accession>A0A4Q4NW05</accession>
<feature type="compositionally biased region" description="Polar residues" evidence="6">
    <location>
        <begin position="1797"/>
        <end position="1810"/>
    </location>
</feature>
<dbReference type="GO" id="GO:0006325">
    <property type="term" value="P:chromatin organization"/>
    <property type="evidence" value="ECO:0007669"/>
    <property type="project" value="InterPro"/>
</dbReference>
<evidence type="ECO:0000256" key="5">
    <source>
        <dbReference type="ARBA" id="ARBA00023242"/>
    </source>
</evidence>
<feature type="compositionally biased region" description="Polar residues" evidence="6">
    <location>
        <begin position="863"/>
        <end position="877"/>
    </location>
</feature>
<feature type="compositionally biased region" description="Polar residues" evidence="6">
    <location>
        <begin position="14"/>
        <end position="23"/>
    </location>
</feature>
<feature type="compositionally biased region" description="Pro residues" evidence="6">
    <location>
        <begin position="1756"/>
        <end position="1772"/>
    </location>
</feature>
<reference evidence="8" key="1">
    <citation type="journal article" date="2019" name="bioRxiv">
        <title>Genomics, evolutionary history and diagnostics of the Alternaria alternata species group including apple and Asian pear pathotypes.</title>
        <authorList>
            <person name="Armitage A.D."/>
            <person name="Cockerton H.M."/>
            <person name="Sreenivasaprasad S."/>
            <person name="Woodhall J.W."/>
            <person name="Lane C.R."/>
            <person name="Harrison R.J."/>
            <person name="Clarkson J.P."/>
        </authorList>
    </citation>
    <scope>NUCLEOTIDE SEQUENCE [LARGE SCALE GENOMIC DNA]</scope>
    <source>
        <strain evidence="8">FERA 1177</strain>
    </source>
</reference>
<evidence type="ECO:0000256" key="2">
    <source>
        <dbReference type="ARBA" id="ARBA00004123"/>
    </source>
</evidence>
<proteinExistence type="inferred from homology"/>
<evidence type="ECO:0000256" key="6">
    <source>
        <dbReference type="SAM" id="MobiDB-lite"/>
    </source>
</evidence>
<feature type="compositionally biased region" description="Basic and acidic residues" evidence="6">
    <location>
        <begin position="1950"/>
        <end position="1961"/>
    </location>
</feature>
<dbReference type="GO" id="GO:0031491">
    <property type="term" value="F:nucleosome binding"/>
    <property type="evidence" value="ECO:0007669"/>
    <property type="project" value="TreeGrafter"/>
</dbReference>
<feature type="compositionally biased region" description="Low complexity" evidence="6">
    <location>
        <begin position="413"/>
        <end position="424"/>
    </location>
</feature>
<dbReference type="EMBL" id="PDXD01000001">
    <property type="protein sequence ID" value="RYN84103.1"/>
    <property type="molecule type" value="Genomic_DNA"/>
</dbReference>
<feature type="compositionally biased region" description="Polar residues" evidence="6">
    <location>
        <begin position="1894"/>
        <end position="1919"/>
    </location>
</feature>
<dbReference type="VEuPathDB" id="FungiDB:CC77DRAFT_982103"/>
<evidence type="ECO:0000256" key="4">
    <source>
        <dbReference type="ARBA" id="ARBA00014848"/>
    </source>
</evidence>
<feature type="compositionally biased region" description="Acidic residues" evidence="6">
    <location>
        <begin position="392"/>
        <end position="404"/>
    </location>
</feature>
<dbReference type="InterPro" id="IPR033053">
    <property type="entry name" value="Hir3/CABIN1"/>
</dbReference>
<comment type="caution">
    <text evidence="7">The sequence shown here is derived from an EMBL/GenBank/DDBJ whole genome shotgun (WGS) entry which is preliminary data.</text>
</comment>
<dbReference type="Proteomes" id="UP000291422">
    <property type="component" value="Unassembled WGS sequence"/>
</dbReference>
<sequence>MAGWVLTEGPGIQGHSQAESKASTWHPYNVELPEETAEEEVDDTQEIQIEEALKLYQTALKYHSEGPSSFDKTAAAYKALFESEIFKYAESLSEYQRHQVFGEDLVFDTILEDDYEAGPVQSTGAADSAPNTLQQILHLSYKNHGQFLLEAMQHWITTSGAALPREAWNNTRGALNYFAEALDKEDTDLDLWLRTASVAAMLGSKRLTRYCLEAVLDGNDEQWENLLRLPGLEEGFAGQQLRELVERLEDNVSLSQAPISSIKRKKLSETLKMRLNPFPFAPLPADVALAESLHNIKTGSESVTLTPTKWDWAGVGEIIVRQFQAEQQGMTLNVPSGSNIVFSIPPESETPERIEPDTIQETVSPAPELTPPPQIEEPIASAADVETVTEKDGEDTIMEEQDVESEVKNEEIAPASPSNVAPVPSRKRSTDSAGLPETAEGGRSRSKRIRGRESLIEPTSGGAAQEASKQLDAQLETYTYTDQCRYEILKDTYARLGVEGIKDPEELRKLVTALPDANATDPIDKAACDFFTGLRSGHIKVAQILLSSESFDLLGATREHGLNAFLGFSKATSSQASSKPMLGSEGLNAFARSVNNGWLPIQEVAFGWIESLFTPGFCSQLRDQSSYVQFRWTEDLKRNVVQVIVHIDEYIYERMVERVDSLNRRMLGATHQSQVYELSDFDNSQIEIVETLFELHLDIYSLIKHPQSVIDTRTQVLQSDRLERWSLLAREALQLRSDCRSSQGTDDLTLRHIWATVFQMSVNNEVAPEHVLSAMAELKDMFEPLGDHTIQLQNNAVMPELSVAAIEQELVRISMKDFFLKVFDQEEQDPVTVVESLEPILELANATELNTPPKPDGTEHGGTDTSISPSTSTNSEQQLDRASPILEMRKFLDSANVNVRLSLWNRLRVAYEAIDYPSKVLSCFLRSIEALVTDLRSTTFQELPVLDRQHKLLTRYRVIDDMVVKIIQIVRDNEAPFASIPYEHVQSSMSAITELLHIMSAADMLRDLIRVNHIPMPRVESQPSSAFVNMMSRLDDIHLRLWILQYHLLKDGMSQESEAFPNPSDDLFEYIRHVHHATGVRSFCHLSNRQFLRLAKDELLRMDDITDGPSHATELCQILNDLYGLKLFVDPLECQNFQTTTDVLDKKTAFSILSFTMSQAAKVDLKDLPKHELKGTIEKVHAALGRPKQNEDITFNRKVISSYFKSPVNPVALFGCLKGVGSLATKHIPPEEAVAASKGWYYMMGNMALSKFRSQKRVTQGPTEDLNYAQAFFVQDLEHSIERWETWYRLAQANDTQLEEAVSWNADKMNSNSAEVVNFQRAAINCYIMAVACATRDADVAPGTQSKIAQMYTEFGNRMYASSREPFGMEAFQIRESEKRFCNLQTNASLYKEVVFVPLHAYTAWKFASTLYKRAIKGNPNKWWNHFMLGKCGWKMWSANDSALQYGKSIGAPLGPQKGPTWESVVDAFVSAIETLPGKKGRSGEPVLEPHYKLVSITHKLHQRGAINYEKGPEILANTSYAQNIKAPENEGDWQRYILAVLKSLRAADKSSWHHRIISRVAHIIYDTGRDPATASEAKHELTQQMFTKTMAVQVWKPENERPGRHFVYTTRYTKFFIELLDLTGDKTNFEALAKRVRRKQTDFFEHQKLWQDLCLRYIRMLRKMGSVPEGQEDSAFKSVNHDEFNTLALRLEAWCQNPETQHPVLDILRDAIELKRLNNGMMKPLLIDDLIGDAYAMLYTSIGPALPPLQSEQQPQPPVQPTQPHPSPFAPNPASAGAVPISSLMQVQVDGAADGSSGTPFSMYHPNQLQPQHPPSAPQMPPQPEQVPKPRAKAVGRREIARRAEACVQKIASTPAQPTSMPIRSPAPGDTTIPSIVGQAASPETAAQPAPGPSTSAEHLQPTFDKSGTDTAAASINNDEPERSAPASIHDDADDESELSELDEDEVEEIHQEVQNDNLRRSVSIAGKPLFPNLAASRASPVEKRTETVSGEGNAGSKSAPVDDDDEDTIHVNVRGAGKKDVDEMDVDTEK</sequence>
<dbReference type="PANTHER" id="PTHR15502">
    <property type="entry name" value="CALCINEURIN-BINDING PROTEIN CABIN 1-RELATED"/>
    <property type="match status" value="1"/>
</dbReference>
<dbReference type="GO" id="GO:0005634">
    <property type="term" value="C:nucleus"/>
    <property type="evidence" value="ECO:0007669"/>
    <property type="project" value="UniProtKB-SubCell"/>
</dbReference>
<gene>
    <name evidence="7" type="ORF">AA0117_g1464</name>
</gene>
<comment type="function">
    <text evidence="1">Has a role in a nucleosome assembly pathway that is required for the integrity of heterochromatin and proper chromosome segregation.</text>
</comment>
<feature type="compositionally biased region" description="Pro residues" evidence="6">
    <location>
        <begin position="1813"/>
        <end position="1828"/>
    </location>
</feature>